<dbReference type="Proteomes" id="UP000540919">
    <property type="component" value="Unassembled WGS sequence"/>
</dbReference>
<reference evidence="1 2" key="1">
    <citation type="submission" date="2020-06" db="EMBL/GenBank/DDBJ databases">
        <title>Anaerococcus sp. nov., isolated form swine feces.</title>
        <authorList>
            <person name="Yu S."/>
        </authorList>
    </citation>
    <scope>NUCLEOTIDE SEQUENCE [LARGE SCALE GENOMIC DNA]</scope>
    <source>
        <strain evidence="1 2">AGMB00486</strain>
    </source>
</reference>
<keyword evidence="2" id="KW-1185">Reference proteome</keyword>
<name>A0ABX2N7X6_9FIRM</name>
<dbReference type="EMBL" id="JABVBA010000002">
    <property type="protein sequence ID" value="NVF10793.1"/>
    <property type="molecule type" value="Genomic_DNA"/>
</dbReference>
<evidence type="ECO:0008006" key="3">
    <source>
        <dbReference type="Google" id="ProtNLM"/>
    </source>
</evidence>
<evidence type="ECO:0000313" key="2">
    <source>
        <dbReference type="Proteomes" id="UP000540919"/>
    </source>
</evidence>
<evidence type="ECO:0000313" key="1">
    <source>
        <dbReference type="EMBL" id="NVF10793.1"/>
    </source>
</evidence>
<comment type="caution">
    <text evidence="1">The sequence shown here is derived from an EMBL/GenBank/DDBJ whole genome shotgun (WGS) entry which is preliminary data.</text>
</comment>
<proteinExistence type="predicted"/>
<organism evidence="1 2">
    <name type="scientific">Anaerococcus faecalis</name>
    <dbReference type="NCBI Taxonomy" id="2742993"/>
    <lineage>
        <taxon>Bacteria</taxon>
        <taxon>Bacillati</taxon>
        <taxon>Bacillota</taxon>
        <taxon>Tissierellia</taxon>
        <taxon>Tissierellales</taxon>
        <taxon>Peptoniphilaceae</taxon>
        <taxon>Anaerococcus</taxon>
    </lineage>
</organism>
<dbReference type="RefSeq" id="WP_176269415.1">
    <property type="nucleotide sequence ID" value="NZ_JABVBA010000002.1"/>
</dbReference>
<protein>
    <recommendedName>
        <fullName evidence="3">CopG family transcriptional regulator</fullName>
    </recommendedName>
</protein>
<sequence length="68" mass="8132">MKEYEEILMDKDQEERLREGARSLNIDSLTLIIGHLDKQGKTRTNSATLRILDDELERKLRQQEFMLR</sequence>
<gene>
    <name evidence="1" type="ORF">HV819_02110</name>
</gene>
<accession>A0ABX2N7X6</accession>